<gene>
    <name evidence="2" type="ORF">CBF37_07410</name>
</gene>
<dbReference type="InterPro" id="IPR001455">
    <property type="entry name" value="TusA-like"/>
</dbReference>
<dbReference type="Pfam" id="PF01206">
    <property type="entry name" value="TusA"/>
    <property type="match status" value="1"/>
</dbReference>
<dbReference type="Pfam" id="PF02635">
    <property type="entry name" value="DsrE"/>
    <property type="match status" value="1"/>
</dbReference>
<dbReference type="EMBL" id="NGJS01000009">
    <property type="protein sequence ID" value="RST98595.1"/>
    <property type="molecule type" value="Genomic_DNA"/>
</dbReference>
<dbReference type="SUPFAM" id="SSF64307">
    <property type="entry name" value="SirA-like"/>
    <property type="match status" value="1"/>
</dbReference>
<dbReference type="Proteomes" id="UP000287857">
    <property type="component" value="Unassembled WGS sequence"/>
</dbReference>
<dbReference type="InterPro" id="IPR036868">
    <property type="entry name" value="TusA-like_sf"/>
</dbReference>
<evidence type="ECO:0000313" key="2">
    <source>
        <dbReference type="EMBL" id="RST98595.1"/>
    </source>
</evidence>
<dbReference type="Gene3D" id="3.40.1260.10">
    <property type="entry name" value="DsrEFH-like"/>
    <property type="match status" value="1"/>
</dbReference>
<dbReference type="AlphaFoldDB" id="A0A429ZXQ0"/>
<dbReference type="SUPFAM" id="SSF75169">
    <property type="entry name" value="DsrEFH-like"/>
    <property type="match status" value="1"/>
</dbReference>
<organism evidence="2 3">
    <name type="scientific">Vagococcus vulneris</name>
    <dbReference type="NCBI Taxonomy" id="1977869"/>
    <lineage>
        <taxon>Bacteria</taxon>
        <taxon>Bacillati</taxon>
        <taxon>Bacillota</taxon>
        <taxon>Bacilli</taxon>
        <taxon>Lactobacillales</taxon>
        <taxon>Enterococcaceae</taxon>
        <taxon>Vagococcus</taxon>
    </lineage>
</organism>
<keyword evidence="2" id="KW-0808">Transferase</keyword>
<dbReference type="InterPro" id="IPR019870">
    <property type="entry name" value="Se_metab_YedF"/>
</dbReference>
<proteinExistence type="predicted"/>
<sequence length="201" mass="22237">MKKIDARGLACPLPVIQTKKALKENETVTTLVDNEIATQNLRKLAEQLNYIYQCEKISDVLYRVTISTTGNEVGVNKSIAEETVAAVKTSDEYTVVVDTDVMGRGSDELGANLLKTFIYALTEQDVLPKRAIFYNGGVKLTAENPDTISDLKTLAEAGVEIYACGACLDFYGLKEDIQVGEITNMYRIVEMMREANRIVKP</sequence>
<dbReference type="InterPro" id="IPR027396">
    <property type="entry name" value="DsrEFH-like"/>
</dbReference>
<protein>
    <submittedName>
        <fullName evidence="2">Sulfurtransferase-like selenium metabolism protein YedF</fullName>
    </submittedName>
</protein>
<reference evidence="2 3" key="1">
    <citation type="submission" date="2017-05" db="EMBL/GenBank/DDBJ databases">
        <title>Vagococcus spp. assemblies.</title>
        <authorList>
            <person name="Gulvik C.A."/>
        </authorList>
    </citation>
    <scope>NUCLEOTIDE SEQUENCE [LARGE SCALE GENOMIC DNA]</scope>
    <source>
        <strain evidence="2 3">SS1995</strain>
    </source>
</reference>
<evidence type="ECO:0000313" key="3">
    <source>
        <dbReference type="Proteomes" id="UP000287857"/>
    </source>
</evidence>
<comment type="caution">
    <text evidence="2">The sequence shown here is derived from an EMBL/GenBank/DDBJ whole genome shotgun (WGS) entry which is preliminary data.</text>
</comment>
<dbReference type="RefSeq" id="WP_125984128.1">
    <property type="nucleotide sequence ID" value="NZ_NGJS01000009.1"/>
</dbReference>
<evidence type="ECO:0000259" key="1">
    <source>
        <dbReference type="Pfam" id="PF01206"/>
    </source>
</evidence>
<dbReference type="GO" id="GO:0016740">
    <property type="term" value="F:transferase activity"/>
    <property type="evidence" value="ECO:0007669"/>
    <property type="project" value="UniProtKB-KW"/>
</dbReference>
<keyword evidence="3" id="KW-1185">Reference proteome</keyword>
<accession>A0A429ZXQ0</accession>
<dbReference type="NCBIfam" id="TIGR03527">
    <property type="entry name" value="selenium_YedF"/>
    <property type="match status" value="1"/>
</dbReference>
<dbReference type="Gene3D" id="3.30.110.40">
    <property type="entry name" value="TusA-like domain"/>
    <property type="match status" value="1"/>
</dbReference>
<dbReference type="OrthoDB" id="9801500at2"/>
<feature type="domain" description="UPF0033" evidence="1">
    <location>
        <begin position="2"/>
        <end position="66"/>
    </location>
</feature>
<dbReference type="InterPro" id="IPR003787">
    <property type="entry name" value="Sulphur_relay_DsrE/F-like"/>
</dbReference>
<name>A0A429ZXQ0_9ENTE</name>